<accession>A0A6F9DTQ0</accession>
<dbReference type="EMBL" id="LR790965">
    <property type="protein sequence ID" value="CAB3266827.1"/>
    <property type="molecule type" value="mRNA"/>
</dbReference>
<dbReference type="PANTHER" id="PTHR22957:SF466">
    <property type="entry name" value="SI:DKEY-238D18.4"/>
    <property type="match status" value="1"/>
</dbReference>
<dbReference type="AlphaFoldDB" id="A0A6F9DTQ0"/>
<sequence length="382" mass="44988">MKQSKQNAKYVRTNSNDSFVVVGETNGEVGDRRLSKTYEVVNSKHLMSNEDQQSVIKPDFSPLTKDTLSKYFDIDGRVVQESKLRQSLFHGGCNEEIRRTVWSFIFGLYPMLSTTRERKDLDIENHYKYHALKRRWQSYMGDYNEDNLSDSIDLSTLNMQDYMSADLPTCDVHTVTQDNLHSTFKDMARTYAWKKTMDSAPFSWYRVIEKDLPRTDLDHAYFKDDSNIHLDRMKNILATFGFFHPNVGYVQGMNDILTRFLIVLDSEVDAYWCFAKYMERIENDFDETGMVEKMVLVQKLLKELEPNLYSHMVNCHVEDLIFCHRWLLVSFKREFDYDESIRYFEMVQSQYLELDSPVAVSAQDDQFRLEVSALVWHVAVTC</sequence>
<gene>
    <name evidence="3" type="primary">Tbc1d15-001</name>
</gene>
<keyword evidence="1" id="KW-0343">GTPase activation</keyword>
<dbReference type="Gene3D" id="1.10.8.270">
    <property type="entry name" value="putative rabgap domain of human tbc1 domain family member 14 like domains"/>
    <property type="match status" value="1"/>
</dbReference>
<protein>
    <submittedName>
        <fullName evidence="3">TBC1 domain family member 15-like</fullName>
    </submittedName>
</protein>
<dbReference type="InterPro" id="IPR000195">
    <property type="entry name" value="Rab-GAP-TBC_dom"/>
</dbReference>
<name>A0A6F9DTQ0_9ASCI</name>
<dbReference type="GO" id="GO:0005096">
    <property type="term" value="F:GTPase activator activity"/>
    <property type="evidence" value="ECO:0007669"/>
    <property type="project" value="UniProtKB-KW"/>
</dbReference>
<dbReference type="SUPFAM" id="SSF47923">
    <property type="entry name" value="Ypt/Rab-GAP domain of gyp1p"/>
    <property type="match status" value="1"/>
</dbReference>
<dbReference type="InterPro" id="IPR035969">
    <property type="entry name" value="Rab-GAP_TBC_sf"/>
</dbReference>
<dbReference type="PANTHER" id="PTHR22957">
    <property type="entry name" value="TBC1 DOMAIN FAMILY MEMBER GTPASE-ACTIVATING PROTEIN"/>
    <property type="match status" value="1"/>
</dbReference>
<organism evidence="3">
    <name type="scientific">Phallusia mammillata</name>
    <dbReference type="NCBI Taxonomy" id="59560"/>
    <lineage>
        <taxon>Eukaryota</taxon>
        <taxon>Metazoa</taxon>
        <taxon>Chordata</taxon>
        <taxon>Tunicata</taxon>
        <taxon>Ascidiacea</taxon>
        <taxon>Phlebobranchia</taxon>
        <taxon>Ascidiidae</taxon>
        <taxon>Phallusia</taxon>
    </lineage>
</organism>
<evidence type="ECO:0000313" key="3">
    <source>
        <dbReference type="EMBL" id="CAB3266827.1"/>
    </source>
</evidence>
<dbReference type="SMART" id="SM00164">
    <property type="entry name" value="TBC"/>
    <property type="match status" value="1"/>
</dbReference>
<proteinExistence type="evidence at transcript level"/>
<feature type="domain" description="Rab-GAP TBC" evidence="2">
    <location>
        <begin position="92"/>
        <end position="351"/>
    </location>
</feature>
<dbReference type="Pfam" id="PF00566">
    <property type="entry name" value="RabGAP-TBC"/>
    <property type="match status" value="1"/>
</dbReference>
<evidence type="ECO:0000259" key="2">
    <source>
        <dbReference type="PROSITE" id="PS50086"/>
    </source>
</evidence>
<reference evidence="3" key="1">
    <citation type="submission" date="2020-04" db="EMBL/GenBank/DDBJ databases">
        <authorList>
            <person name="Neveu A P."/>
        </authorList>
    </citation>
    <scope>NUCLEOTIDE SEQUENCE</scope>
    <source>
        <tissue evidence="3">Whole embryo</tissue>
    </source>
</reference>
<dbReference type="Gene3D" id="1.10.472.80">
    <property type="entry name" value="Ypt/Rab-GAP domain of gyp1p, domain 3"/>
    <property type="match status" value="1"/>
</dbReference>
<dbReference type="PROSITE" id="PS50086">
    <property type="entry name" value="TBC_RABGAP"/>
    <property type="match status" value="1"/>
</dbReference>
<evidence type="ECO:0000256" key="1">
    <source>
        <dbReference type="ARBA" id="ARBA00022468"/>
    </source>
</evidence>